<dbReference type="InterPro" id="IPR002638">
    <property type="entry name" value="Quinolinate_PRibosylTrfase_C"/>
</dbReference>
<dbReference type="SUPFAM" id="SSF51690">
    <property type="entry name" value="Nicotinate/Quinolinate PRTase C-terminal domain-like"/>
    <property type="match status" value="1"/>
</dbReference>
<proteinExistence type="inferred from homology"/>
<evidence type="ECO:0000259" key="6">
    <source>
        <dbReference type="Pfam" id="PF01729"/>
    </source>
</evidence>
<comment type="similarity">
    <text evidence="1 5">Belongs to the NadC/ModD family.</text>
</comment>
<dbReference type="InterPro" id="IPR036068">
    <property type="entry name" value="Nicotinate_pribotase-like_C"/>
</dbReference>
<dbReference type="Proteomes" id="UP000422764">
    <property type="component" value="Chromosome"/>
</dbReference>
<dbReference type="GO" id="GO:0005737">
    <property type="term" value="C:cytoplasm"/>
    <property type="evidence" value="ECO:0007669"/>
    <property type="project" value="TreeGrafter"/>
</dbReference>
<dbReference type="Gene3D" id="3.20.20.70">
    <property type="entry name" value="Aldolase class I"/>
    <property type="match status" value="1"/>
</dbReference>
<sequence>MDVRDVIFKDIIDKEFNAVITPERDGILSGIAQAEEQIKEIGIKIKWHKNEGNQVKKGEPIAVVTADPKGIATAEEKIIGALAKYSGIATATKGAVDSSQGKVRIVAGSWKKMPPEIKTGVRDAVVAGGASFRISTNKMIYIDKNYIRMLGSIPKVLDTVKELTDFTKVIQIKGEQFSIEEETKQALENGCNLLMVDTGNLEDLERCLSVVNELGVRNQVEVAFAGNVKISDMDTYINAGIDVLCIGKEIVDAPLLDMKIDVKYKYCLELMRWD</sequence>
<evidence type="ECO:0000256" key="5">
    <source>
        <dbReference type="PIRNR" id="PIRNR006250"/>
    </source>
</evidence>
<gene>
    <name evidence="8" type="ORF">GOM49_15250</name>
</gene>
<dbReference type="Pfam" id="PF02749">
    <property type="entry name" value="QRPTase_N"/>
    <property type="match status" value="1"/>
</dbReference>
<dbReference type="Pfam" id="PF01729">
    <property type="entry name" value="QRPTase_C"/>
    <property type="match status" value="1"/>
</dbReference>
<dbReference type="InterPro" id="IPR027277">
    <property type="entry name" value="NadC/ModD"/>
</dbReference>
<dbReference type="GO" id="GO:0004514">
    <property type="term" value="F:nicotinate-nucleotide diphosphorylase (carboxylating) activity"/>
    <property type="evidence" value="ECO:0007669"/>
    <property type="project" value="UniProtKB-EC"/>
</dbReference>
<keyword evidence="3 5" id="KW-0808">Transferase</keyword>
<reference evidence="8 9" key="1">
    <citation type="submission" date="2019-12" db="EMBL/GenBank/DDBJ databases">
        <title>Genome sequenceing of Clostridium bovifaecis.</title>
        <authorList>
            <person name="Yao Y."/>
        </authorList>
    </citation>
    <scope>NUCLEOTIDE SEQUENCE [LARGE SCALE GENOMIC DNA]</scope>
    <source>
        <strain evidence="8 9">BXX</strain>
    </source>
</reference>
<comment type="catalytic activity">
    <reaction evidence="4">
        <text>nicotinate beta-D-ribonucleotide + CO2 + diphosphate = quinolinate + 5-phospho-alpha-D-ribose 1-diphosphate + 2 H(+)</text>
        <dbReference type="Rhea" id="RHEA:12733"/>
        <dbReference type="ChEBI" id="CHEBI:15378"/>
        <dbReference type="ChEBI" id="CHEBI:16526"/>
        <dbReference type="ChEBI" id="CHEBI:29959"/>
        <dbReference type="ChEBI" id="CHEBI:33019"/>
        <dbReference type="ChEBI" id="CHEBI:57502"/>
        <dbReference type="ChEBI" id="CHEBI:58017"/>
        <dbReference type="EC" id="2.4.2.19"/>
    </reaction>
</comment>
<dbReference type="PIRSF" id="PIRSF006250">
    <property type="entry name" value="NadC_ModD"/>
    <property type="match status" value="1"/>
</dbReference>
<feature type="domain" description="Quinolinate phosphoribosyl transferase C-terminal" evidence="6">
    <location>
        <begin position="88"/>
        <end position="261"/>
    </location>
</feature>
<dbReference type="GO" id="GO:0009435">
    <property type="term" value="P:NAD+ biosynthetic process"/>
    <property type="evidence" value="ECO:0007669"/>
    <property type="project" value="InterPro"/>
</dbReference>
<dbReference type="InterPro" id="IPR037128">
    <property type="entry name" value="Quinolinate_PRibosylTase_N_sf"/>
</dbReference>
<evidence type="ECO:0000256" key="4">
    <source>
        <dbReference type="ARBA" id="ARBA00047445"/>
    </source>
</evidence>
<organism evidence="8 9">
    <name type="scientific">Clostridium bovifaecis</name>
    <dbReference type="NCBI Taxonomy" id="2184719"/>
    <lineage>
        <taxon>Bacteria</taxon>
        <taxon>Bacillati</taxon>
        <taxon>Bacillota</taxon>
        <taxon>Clostridia</taxon>
        <taxon>Eubacteriales</taxon>
        <taxon>Clostridiaceae</taxon>
        <taxon>Clostridium</taxon>
    </lineage>
</organism>
<evidence type="ECO:0000259" key="7">
    <source>
        <dbReference type="Pfam" id="PF02749"/>
    </source>
</evidence>
<evidence type="ECO:0000313" key="9">
    <source>
        <dbReference type="Proteomes" id="UP000422764"/>
    </source>
</evidence>
<evidence type="ECO:0000313" key="8">
    <source>
        <dbReference type="EMBL" id="QGU96895.1"/>
    </source>
</evidence>
<dbReference type="InterPro" id="IPR013785">
    <property type="entry name" value="Aldolase_TIM"/>
</dbReference>
<evidence type="ECO:0000256" key="3">
    <source>
        <dbReference type="ARBA" id="ARBA00022679"/>
    </source>
</evidence>
<dbReference type="AlphaFoldDB" id="A0A6I6FGC8"/>
<dbReference type="PANTHER" id="PTHR32179:SF3">
    <property type="entry name" value="NICOTINATE-NUCLEOTIDE PYROPHOSPHORYLASE [CARBOXYLATING]"/>
    <property type="match status" value="1"/>
</dbReference>
<dbReference type="Gene3D" id="3.90.1170.20">
    <property type="entry name" value="Quinolinate phosphoribosyl transferase, N-terminal domain"/>
    <property type="match status" value="1"/>
</dbReference>
<keyword evidence="2 5" id="KW-0328">Glycosyltransferase</keyword>
<evidence type="ECO:0000256" key="1">
    <source>
        <dbReference type="ARBA" id="ARBA00009400"/>
    </source>
</evidence>
<evidence type="ECO:0000256" key="2">
    <source>
        <dbReference type="ARBA" id="ARBA00022676"/>
    </source>
</evidence>
<accession>A0A6I6FGC8</accession>
<feature type="domain" description="Quinolinate phosphoribosyl transferase N-terminal" evidence="7">
    <location>
        <begin position="6"/>
        <end position="86"/>
    </location>
</feature>
<keyword evidence="9" id="KW-1185">Reference proteome</keyword>
<protein>
    <submittedName>
        <fullName evidence="8">Quinolinate phosphoribosyl transferase</fullName>
    </submittedName>
</protein>
<dbReference type="InterPro" id="IPR022412">
    <property type="entry name" value="Quinolinate_PRibosylTrfase_N"/>
</dbReference>
<dbReference type="GO" id="GO:0034213">
    <property type="term" value="P:quinolinate catabolic process"/>
    <property type="evidence" value="ECO:0007669"/>
    <property type="project" value="TreeGrafter"/>
</dbReference>
<name>A0A6I6FGC8_9CLOT</name>
<dbReference type="PANTHER" id="PTHR32179">
    <property type="entry name" value="NICOTINATE-NUCLEOTIDE PYROPHOSPHORYLASE [CARBOXYLATING]"/>
    <property type="match status" value="1"/>
</dbReference>
<dbReference type="EMBL" id="CP046522">
    <property type="protein sequence ID" value="QGU96895.1"/>
    <property type="molecule type" value="Genomic_DNA"/>
</dbReference>
<dbReference type="SUPFAM" id="SSF54675">
    <property type="entry name" value="Nicotinate/Quinolinate PRTase N-terminal domain-like"/>
    <property type="match status" value="1"/>
</dbReference>